<dbReference type="AlphaFoldDB" id="A0A378SIN8"/>
<evidence type="ECO:0000313" key="1">
    <source>
        <dbReference type="EMBL" id="STZ42570.1"/>
    </source>
</evidence>
<accession>A0A378SIN8</accession>
<organism evidence="1 2">
    <name type="scientific">Mycolicibacterium gilvum</name>
    <dbReference type="NCBI Taxonomy" id="1804"/>
    <lineage>
        <taxon>Bacteria</taxon>
        <taxon>Bacillati</taxon>
        <taxon>Actinomycetota</taxon>
        <taxon>Actinomycetes</taxon>
        <taxon>Mycobacteriales</taxon>
        <taxon>Mycobacteriaceae</taxon>
        <taxon>Mycolicibacterium</taxon>
    </lineage>
</organism>
<reference evidence="1 2" key="1">
    <citation type="submission" date="2018-06" db="EMBL/GenBank/DDBJ databases">
        <authorList>
            <consortium name="Pathogen Informatics"/>
            <person name="Doyle S."/>
        </authorList>
    </citation>
    <scope>NUCLEOTIDE SEQUENCE [LARGE SCALE GENOMIC DNA]</scope>
    <source>
        <strain evidence="1 2">NCTC10742</strain>
    </source>
</reference>
<name>A0A378SIN8_9MYCO</name>
<dbReference type="RefSeq" id="WP_115327010.1">
    <property type="nucleotide sequence ID" value="NZ_JACKST010000124.1"/>
</dbReference>
<sequence length="98" mass="10618">MSPDSKTTEPTDEQVDAAILAALADAGRDDVHPWAAIRRRVPGSHDRKGDRLVALWLTGRVWLCKVRGRNYVALGDADDERIVAAAGAAGRVRSFPVL</sequence>
<evidence type="ECO:0000313" key="2">
    <source>
        <dbReference type="Proteomes" id="UP000254291"/>
    </source>
</evidence>
<proteinExistence type="predicted"/>
<gene>
    <name evidence="1" type="ORF">NCTC10742_01784</name>
</gene>
<protein>
    <submittedName>
        <fullName evidence="1">Uncharacterized protein</fullName>
    </submittedName>
</protein>
<dbReference type="Proteomes" id="UP000254291">
    <property type="component" value="Unassembled WGS sequence"/>
</dbReference>
<dbReference type="EMBL" id="UGQM01000001">
    <property type="protein sequence ID" value="STZ42570.1"/>
    <property type="molecule type" value="Genomic_DNA"/>
</dbReference>